<reference evidence="12" key="1">
    <citation type="journal article" date="2020" name="Stud. Mycol.">
        <title>101 Dothideomycetes genomes: a test case for predicting lifestyles and emergence of pathogens.</title>
        <authorList>
            <person name="Haridas S."/>
            <person name="Albert R."/>
            <person name="Binder M."/>
            <person name="Bloem J."/>
            <person name="Labutti K."/>
            <person name="Salamov A."/>
            <person name="Andreopoulos B."/>
            <person name="Baker S."/>
            <person name="Barry K."/>
            <person name="Bills G."/>
            <person name="Bluhm B."/>
            <person name="Cannon C."/>
            <person name="Castanera R."/>
            <person name="Culley D."/>
            <person name="Daum C."/>
            <person name="Ezra D."/>
            <person name="Gonzalez J."/>
            <person name="Henrissat B."/>
            <person name="Kuo A."/>
            <person name="Liang C."/>
            <person name="Lipzen A."/>
            <person name="Lutzoni F."/>
            <person name="Magnuson J."/>
            <person name="Mondo S."/>
            <person name="Nolan M."/>
            <person name="Ohm R."/>
            <person name="Pangilinan J."/>
            <person name="Park H.-J."/>
            <person name="Ramirez L."/>
            <person name="Alfaro M."/>
            <person name="Sun H."/>
            <person name="Tritt A."/>
            <person name="Yoshinaga Y."/>
            <person name="Zwiers L.-H."/>
            <person name="Turgeon B."/>
            <person name="Goodwin S."/>
            <person name="Spatafora J."/>
            <person name="Crous P."/>
            <person name="Grigoriev I."/>
        </authorList>
    </citation>
    <scope>NUCLEOTIDE SEQUENCE</scope>
    <source>
        <strain evidence="12">CBS 119925</strain>
    </source>
</reference>
<feature type="domain" description="C2H2-type" evidence="11">
    <location>
        <begin position="375"/>
        <end position="405"/>
    </location>
</feature>
<evidence type="ECO:0000256" key="7">
    <source>
        <dbReference type="ARBA" id="ARBA00023163"/>
    </source>
</evidence>
<dbReference type="SMART" id="SM00355">
    <property type="entry name" value="ZnF_C2H2"/>
    <property type="match status" value="2"/>
</dbReference>
<keyword evidence="3" id="KW-0677">Repeat</keyword>
<keyword evidence="13" id="KW-1185">Reference proteome</keyword>
<feature type="compositionally biased region" description="Low complexity" evidence="10">
    <location>
        <begin position="115"/>
        <end position="124"/>
    </location>
</feature>
<feature type="compositionally biased region" description="Polar residues" evidence="10">
    <location>
        <begin position="136"/>
        <end position="172"/>
    </location>
</feature>
<feature type="compositionally biased region" description="Polar residues" evidence="10">
    <location>
        <begin position="256"/>
        <end position="265"/>
    </location>
</feature>
<dbReference type="PROSITE" id="PS50157">
    <property type="entry name" value="ZINC_FINGER_C2H2_2"/>
    <property type="match status" value="2"/>
</dbReference>
<dbReference type="AlphaFoldDB" id="A0A6A6VGY3"/>
<keyword evidence="6" id="KW-0805">Transcription regulation</keyword>
<feature type="compositionally biased region" description="Basic residues" evidence="10">
    <location>
        <begin position="52"/>
        <end position="63"/>
    </location>
</feature>
<feature type="compositionally biased region" description="Basic residues" evidence="10">
    <location>
        <begin position="22"/>
        <end position="41"/>
    </location>
</feature>
<keyword evidence="7" id="KW-0804">Transcription</keyword>
<feature type="compositionally biased region" description="Basic and acidic residues" evidence="10">
    <location>
        <begin position="12"/>
        <end position="21"/>
    </location>
</feature>
<dbReference type="PROSITE" id="PS00028">
    <property type="entry name" value="ZINC_FINGER_C2H2_1"/>
    <property type="match status" value="2"/>
</dbReference>
<keyword evidence="5" id="KW-0862">Zinc</keyword>
<keyword evidence="8" id="KW-0539">Nucleus</keyword>
<evidence type="ECO:0000256" key="9">
    <source>
        <dbReference type="PROSITE-ProRule" id="PRU00042"/>
    </source>
</evidence>
<accession>A0A6A6VGY3</accession>
<protein>
    <recommendedName>
        <fullName evidence="11">C2H2-type domain-containing protein</fullName>
    </recommendedName>
</protein>
<dbReference type="FunFam" id="3.30.160.60:FF:000176">
    <property type="entry name" value="zinc finger protein 70"/>
    <property type="match status" value="1"/>
</dbReference>
<dbReference type="InterPro" id="IPR036236">
    <property type="entry name" value="Znf_C2H2_sf"/>
</dbReference>
<dbReference type="GO" id="GO:0005634">
    <property type="term" value="C:nucleus"/>
    <property type="evidence" value="ECO:0007669"/>
    <property type="project" value="UniProtKB-SubCell"/>
</dbReference>
<evidence type="ECO:0000313" key="13">
    <source>
        <dbReference type="Proteomes" id="UP000799440"/>
    </source>
</evidence>
<dbReference type="Proteomes" id="UP000799440">
    <property type="component" value="Unassembled WGS sequence"/>
</dbReference>
<name>A0A6A6VGY3_9PLEO</name>
<evidence type="ECO:0000256" key="3">
    <source>
        <dbReference type="ARBA" id="ARBA00022737"/>
    </source>
</evidence>
<dbReference type="Pfam" id="PF00096">
    <property type="entry name" value="zf-C2H2"/>
    <property type="match status" value="2"/>
</dbReference>
<feature type="domain" description="C2H2-type" evidence="11">
    <location>
        <begin position="347"/>
        <end position="374"/>
    </location>
</feature>
<comment type="subcellular location">
    <subcellularLocation>
        <location evidence="1">Nucleus</location>
    </subcellularLocation>
</comment>
<proteinExistence type="predicted"/>
<feature type="compositionally biased region" description="Low complexity" evidence="10">
    <location>
        <begin position="213"/>
        <end position="224"/>
    </location>
</feature>
<gene>
    <name evidence="12" type="ORF">M011DRAFT_324414</name>
</gene>
<keyword evidence="2" id="KW-0479">Metal-binding</keyword>
<dbReference type="InterPro" id="IPR050331">
    <property type="entry name" value="Zinc_finger"/>
</dbReference>
<dbReference type="FunFam" id="3.30.160.60:FF:000060">
    <property type="entry name" value="zinc finger protein 436"/>
    <property type="match status" value="1"/>
</dbReference>
<evidence type="ECO:0000313" key="12">
    <source>
        <dbReference type="EMBL" id="KAF2749069.1"/>
    </source>
</evidence>
<dbReference type="GO" id="GO:0010468">
    <property type="term" value="P:regulation of gene expression"/>
    <property type="evidence" value="ECO:0007669"/>
    <property type="project" value="TreeGrafter"/>
</dbReference>
<evidence type="ECO:0000259" key="11">
    <source>
        <dbReference type="PROSITE" id="PS50157"/>
    </source>
</evidence>
<evidence type="ECO:0000256" key="2">
    <source>
        <dbReference type="ARBA" id="ARBA00022723"/>
    </source>
</evidence>
<dbReference type="InterPro" id="IPR013087">
    <property type="entry name" value="Znf_C2H2_type"/>
</dbReference>
<evidence type="ECO:0000256" key="1">
    <source>
        <dbReference type="ARBA" id="ARBA00004123"/>
    </source>
</evidence>
<dbReference type="Gene3D" id="3.30.160.60">
    <property type="entry name" value="Classic Zinc Finger"/>
    <property type="match status" value="2"/>
</dbReference>
<keyword evidence="4 9" id="KW-0863">Zinc-finger</keyword>
<feature type="compositionally biased region" description="Low complexity" evidence="10">
    <location>
        <begin position="64"/>
        <end position="88"/>
    </location>
</feature>
<dbReference type="PANTHER" id="PTHR16515:SF66">
    <property type="entry name" value="C2H2-TYPE DOMAIN-CONTAINING PROTEIN"/>
    <property type="match status" value="1"/>
</dbReference>
<organism evidence="12 13">
    <name type="scientific">Sporormia fimetaria CBS 119925</name>
    <dbReference type="NCBI Taxonomy" id="1340428"/>
    <lineage>
        <taxon>Eukaryota</taxon>
        <taxon>Fungi</taxon>
        <taxon>Dikarya</taxon>
        <taxon>Ascomycota</taxon>
        <taxon>Pezizomycotina</taxon>
        <taxon>Dothideomycetes</taxon>
        <taxon>Pleosporomycetidae</taxon>
        <taxon>Pleosporales</taxon>
        <taxon>Sporormiaceae</taxon>
        <taxon>Sporormia</taxon>
    </lineage>
</organism>
<sequence length="410" mass="44821">MTMQLASMVHGSGREPEVYDHRRLHHHQHQTQQHPQHHPQQHHLPQQQHPSHPQHHQRSHSQSHSHYYSQPPQPRAYGAPAAAAQGPYPSRPSAAEQYQRPPQSPPSPPVEEQKPLLPSISSLLTIAGSERAQAERATQSPTSQRHPSPTLKQEQQRVPASSFSHRPSSPQHSDGRPDHVPRAFGSSAVSNARMTLPPTPPMHAEPAADGNQSPSAASTHSATPYFLGQSLNNMEPHQQRQHHPSAPVVKRHPDAPQSSMSPYTTSPYGHSPYASSPGGASGASYYSPEPHYNAGMYAQRPLPPNFDPQTMAVSAPGPPPSGPGLWQHHHYISASSQSAFPQPQERYVCPTCAKAFSRPSSLRIHSHSHTGEKPYKCTQPGCGKAFSVRSNMKRHERGCHASASTNTTAS</sequence>
<dbReference type="PANTHER" id="PTHR16515">
    <property type="entry name" value="PR DOMAIN ZINC FINGER PROTEIN"/>
    <property type="match status" value="1"/>
</dbReference>
<dbReference type="EMBL" id="MU006567">
    <property type="protein sequence ID" value="KAF2749069.1"/>
    <property type="molecule type" value="Genomic_DNA"/>
</dbReference>
<feature type="region of interest" description="Disordered" evidence="10">
    <location>
        <begin position="1"/>
        <end position="282"/>
    </location>
</feature>
<feature type="compositionally biased region" description="Low complexity" evidence="10">
    <location>
        <begin position="266"/>
        <end position="282"/>
    </location>
</feature>
<dbReference type="OrthoDB" id="6077919at2759"/>
<evidence type="ECO:0000256" key="8">
    <source>
        <dbReference type="ARBA" id="ARBA00023242"/>
    </source>
</evidence>
<dbReference type="SUPFAM" id="SSF57667">
    <property type="entry name" value="beta-beta-alpha zinc fingers"/>
    <property type="match status" value="1"/>
</dbReference>
<evidence type="ECO:0000256" key="10">
    <source>
        <dbReference type="SAM" id="MobiDB-lite"/>
    </source>
</evidence>
<dbReference type="GO" id="GO:0008270">
    <property type="term" value="F:zinc ion binding"/>
    <property type="evidence" value="ECO:0007669"/>
    <property type="project" value="UniProtKB-KW"/>
</dbReference>
<evidence type="ECO:0000256" key="6">
    <source>
        <dbReference type="ARBA" id="ARBA00023015"/>
    </source>
</evidence>
<evidence type="ECO:0000256" key="5">
    <source>
        <dbReference type="ARBA" id="ARBA00022833"/>
    </source>
</evidence>
<feature type="compositionally biased region" description="Low complexity" evidence="10">
    <location>
        <begin position="42"/>
        <end position="51"/>
    </location>
</feature>
<evidence type="ECO:0000256" key="4">
    <source>
        <dbReference type="ARBA" id="ARBA00022771"/>
    </source>
</evidence>